<evidence type="ECO:0000259" key="4">
    <source>
        <dbReference type="Pfam" id="PF13193"/>
    </source>
</evidence>
<feature type="domain" description="AMP-binding enzyme C-terminal" evidence="4">
    <location>
        <begin position="478"/>
        <end position="555"/>
    </location>
</feature>
<evidence type="ECO:0000256" key="2">
    <source>
        <dbReference type="ARBA" id="ARBA00022598"/>
    </source>
</evidence>
<evidence type="ECO:0000313" key="6">
    <source>
        <dbReference type="Proteomes" id="UP000596063"/>
    </source>
</evidence>
<name>A0A7T4R2Y7_9GAMM</name>
<dbReference type="InterPro" id="IPR020845">
    <property type="entry name" value="AMP-binding_CS"/>
</dbReference>
<dbReference type="KEGG" id="snan:I6N98_06605"/>
<dbReference type="PANTHER" id="PTHR43201:SF5">
    <property type="entry name" value="MEDIUM-CHAIN ACYL-COA LIGASE ACSF2, MITOCHONDRIAL"/>
    <property type="match status" value="1"/>
</dbReference>
<proteinExistence type="inferred from homology"/>
<dbReference type="SUPFAM" id="SSF56801">
    <property type="entry name" value="Acetyl-CoA synthetase-like"/>
    <property type="match status" value="1"/>
</dbReference>
<dbReference type="Gene3D" id="3.40.50.12780">
    <property type="entry name" value="N-terminal domain of ligase-like"/>
    <property type="match status" value="1"/>
</dbReference>
<dbReference type="PROSITE" id="PS00455">
    <property type="entry name" value="AMP_BINDING"/>
    <property type="match status" value="1"/>
</dbReference>
<dbReference type="GO" id="GO:0031956">
    <property type="term" value="F:medium-chain fatty acid-CoA ligase activity"/>
    <property type="evidence" value="ECO:0007669"/>
    <property type="project" value="TreeGrafter"/>
</dbReference>
<dbReference type="PANTHER" id="PTHR43201">
    <property type="entry name" value="ACYL-COA SYNTHETASE"/>
    <property type="match status" value="1"/>
</dbReference>
<dbReference type="InterPro" id="IPR000873">
    <property type="entry name" value="AMP-dep_synth/lig_dom"/>
</dbReference>
<feature type="domain" description="AMP-dependent synthetase/ligase" evidence="3">
    <location>
        <begin position="35"/>
        <end position="428"/>
    </location>
</feature>
<dbReference type="GO" id="GO:0006631">
    <property type="term" value="P:fatty acid metabolic process"/>
    <property type="evidence" value="ECO:0007669"/>
    <property type="project" value="TreeGrafter"/>
</dbReference>
<dbReference type="EMBL" id="CP066167">
    <property type="protein sequence ID" value="QQD19516.1"/>
    <property type="molecule type" value="Genomic_DNA"/>
</dbReference>
<sequence>MGTPSANETGLSLYQAVPLSEEPGLGALSLPGYLRDVCDRYGDAEAVVMHSGDDVIRWSYRDLWQQSLSVAQALTARGVGKGSRVGILMTNRPEYLSSLFGIAMTGATFVVLSTFSTPSELEHALNTSGVSVLLYEDRVLKKDFTAQLAELAPSLLEGGEFYSSQLPYLRELVWLEGVTALEAPTVAADALSAATHWNDFIAAGAAVPEAVIEARMTTVYPSDPGGLFFSSGTTSLPKAILQTQRAFTLQFWRWPRLWNIQEPARCWTGNGFFWAGPLTIIVGSALSSGGALILQALFDEHEALELIKREKVTLMNGRPHQWARMQASPGWDSADFSTVRYVTKGEIIYSHPTSNSDWELPNAFGTTETMSILSSFVAGDPANADAANFGKLLPGNTLKVVDPVSGEIVPMGERGEVCIKGPTLMMGYVGKNAEDTFDEQGFYRTGDGGYIDDQGHLFWEGRLNDIIKTGGANVSPQEIDTAIAAFPGVKRTQTVGLPHETLSEVVVACIVPVDGADIDVDELTAFLKSRLASFKVPRHILLFSEEDYPLTGNEKVKAGELKTLAAQRLA</sequence>
<dbReference type="InterPro" id="IPR025110">
    <property type="entry name" value="AMP-bd_C"/>
</dbReference>
<gene>
    <name evidence="5" type="ORF">I6N98_06605</name>
</gene>
<evidence type="ECO:0000313" key="5">
    <source>
        <dbReference type="EMBL" id="QQD19516.1"/>
    </source>
</evidence>
<dbReference type="CDD" id="cd04433">
    <property type="entry name" value="AFD_class_I"/>
    <property type="match status" value="1"/>
</dbReference>
<organism evidence="5 6">
    <name type="scientific">Spongiibacter nanhainus</name>
    <dbReference type="NCBI Taxonomy" id="2794344"/>
    <lineage>
        <taxon>Bacteria</taxon>
        <taxon>Pseudomonadati</taxon>
        <taxon>Pseudomonadota</taxon>
        <taxon>Gammaproteobacteria</taxon>
        <taxon>Cellvibrionales</taxon>
        <taxon>Spongiibacteraceae</taxon>
        <taxon>Spongiibacter</taxon>
    </lineage>
</organism>
<dbReference type="Gene3D" id="3.30.300.30">
    <property type="match status" value="1"/>
</dbReference>
<accession>A0A7T4R2Y7</accession>
<dbReference type="Pfam" id="PF13193">
    <property type="entry name" value="AMP-binding_C"/>
    <property type="match status" value="1"/>
</dbReference>
<dbReference type="InterPro" id="IPR042099">
    <property type="entry name" value="ANL_N_sf"/>
</dbReference>
<evidence type="ECO:0000256" key="1">
    <source>
        <dbReference type="ARBA" id="ARBA00006432"/>
    </source>
</evidence>
<reference evidence="5 6" key="1">
    <citation type="submission" date="2020-12" db="EMBL/GenBank/DDBJ databases">
        <authorList>
            <person name="Shan Y."/>
        </authorList>
    </citation>
    <scope>NUCLEOTIDE SEQUENCE [LARGE SCALE GENOMIC DNA]</scope>
    <source>
        <strain evidence="6">csc3.9</strain>
    </source>
</reference>
<dbReference type="AlphaFoldDB" id="A0A7T4R2Y7"/>
<dbReference type="Pfam" id="PF00501">
    <property type="entry name" value="AMP-binding"/>
    <property type="match status" value="1"/>
</dbReference>
<dbReference type="Proteomes" id="UP000596063">
    <property type="component" value="Chromosome"/>
</dbReference>
<protein>
    <submittedName>
        <fullName evidence="5">Acyl--CoA ligase</fullName>
    </submittedName>
</protein>
<dbReference type="RefSeq" id="WP_198571000.1">
    <property type="nucleotide sequence ID" value="NZ_CP066167.1"/>
</dbReference>
<keyword evidence="2 5" id="KW-0436">Ligase</keyword>
<comment type="similarity">
    <text evidence="1">Belongs to the ATP-dependent AMP-binding enzyme family.</text>
</comment>
<dbReference type="InterPro" id="IPR045851">
    <property type="entry name" value="AMP-bd_C_sf"/>
</dbReference>
<keyword evidence="6" id="KW-1185">Reference proteome</keyword>
<evidence type="ECO:0000259" key="3">
    <source>
        <dbReference type="Pfam" id="PF00501"/>
    </source>
</evidence>